<dbReference type="Pfam" id="PF13472">
    <property type="entry name" value="Lipase_GDSL_2"/>
    <property type="match status" value="1"/>
</dbReference>
<dbReference type="Proteomes" id="UP000054279">
    <property type="component" value="Unassembled WGS sequence"/>
</dbReference>
<organism evidence="2 3">
    <name type="scientific">Sphaerobolus stellatus (strain SS14)</name>
    <dbReference type="NCBI Taxonomy" id="990650"/>
    <lineage>
        <taxon>Eukaryota</taxon>
        <taxon>Fungi</taxon>
        <taxon>Dikarya</taxon>
        <taxon>Basidiomycota</taxon>
        <taxon>Agaricomycotina</taxon>
        <taxon>Agaricomycetes</taxon>
        <taxon>Phallomycetidae</taxon>
        <taxon>Geastrales</taxon>
        <taxon>Sphaerobolaceae</taxon>
        <taxon>Sphaerobolus</taxon>
    </lineage>
</organism>
<feature type="domain" description="SGNH hydrolase-type esterase" evidence="1">
    <location>
        <begin position="11"/>
        <end position="210"/>
    </location>
</feature>
<proteinExistence type="predicted"/>
<keyword evidence="3" id="KW-1185">Reference proteome</keyword>
<dbReference type="HOGENOM" id="CLU_051989_0_0_1"/>
<dbReference type="GO" id="GO:0006629">
    <property type="term" value="P:lipid metabolic process"/>
    <property type="evidence" value="ECO:0007669"/>
    <property type="project" value="InterPro"/>
</dbReference>
<evidence type="ECO:0000313" key="3">
    <source>
        <dbReference type="Proteomes" id="UP000054279"/>
    </source>
</evidence>
<dbReference type="InterPro" id="IPR045136">
    <property type="entry name" value="Iah1-like"/>
</dbReference>
<dbReference type="AlphaFoldDB" id="A0A0C9VPR2"/>
<dbReference type="OrthoDB" id="671439at2759"/>
<protein>
    <recommendedName>
        <fullName evidence="1">SGNH hydrolase-type esterase domain-containing protein</fullName>
    </recommendedName>
</protein>
<dbReference type="PANTHER" id="PTHR14209">
    <property type="entry name" value="ISOAMYL ACETATE-HYDROLYZING ESTERASE 1"/>
    <property type="match status" value="1"/>
</dbReference>
<reference evidence="2 3" key="1">
    <citation type="submission" date="2014-06" db="EMBL/GenBank/DDBJ databases">
        <title>Evolutionary Origins and Diversification of the Mycorrhizal Mutualists.</title>
        <authorList>
            <consortium name="DOE Joint Genome Institute"/>
            <consortium name="Mycorrhizal Genomics Consortium"/>
            <person name="Kohler A."/>
            <person name="Kuo A."/>
            <person name="Nagy L.G."/>
            <person name="Floudas D."/>
            <person name="Copeland A."/>
            <person name="Barry K.W."/>
            <person name="Cichocki N."/>
            <person name="Veneault-Fourrey C."/>
            <person name="LaButti K."/>
            <person name="Lindquist E.A."/>
            <person name="Lipzen A."/>
            <person name="Lundell T."/>
            <person name="Morin E."/>
            <person name="Murat C."/>
            <person name="Riley R."/>
            <person name="Ohm R."/>
            <person name="Sun H."/>
            <person name="Tunlid A."/>
            <person name="Henrissat B."/>
            <person name="Grigoriev I.V."/>
            <person name="Hibbett D.S."/>
            <person name="Martin F."/>
        </authorList>
    </citation>
    <scope>NUCLEOTIDE SEQUENCE [LARGE SCALE GENOMIC DNA]</scope>
    <source>
        <strain evidence="2 3">SS14</strain>
    </source>
</reference>
<dbReference type="Gene3D" id="3.40.50.1110">
    <property type="entry name" value="SGNH hydrolase"/>
    <property type="match status" value="1"/>
</dbReference>
<dbReference type="PROSITE" id="PS01098">
    <property type="entry name" value="LIPASE_GDSL_SER"/>
    <property type="match status" value="1"/>
</dbReference>
<evidence type="ECO:0000259" key="1">
    <source>
        <dbReference type="Pfam" id="PF13472"/>
    </source>
</evidence>
<name>A0A0C9VPR2_SPHS4</name>
<accession>A0A0C9VPR2</accession>
<dbReference type="InterPro" id="IPR008265">
    <property type="entry name" value="Lipase_GDSL_AS"/>
</dbReference>
<dbReference type="PANTHER" id="PTHR14209:SF19">
    <property type="entry name" value="ISOAMYL ACETATE-HYDROLYZING ESTERASE 1 HOMOLOG"/>
    <property type="match status" value="1"/>
</dbReference>
<dbReference type="GO" id="GO:0016298">
    <property type="term" value="F:lipase activity"/>
    <property type="evidence" value="ECO:0007669"/>
    <property type="project" value="InterPro"/>
</dbReference>
<gene>
    <name evidence="2" type="ORF">M422DRAFT_779656</name>
</gene>
<dbReference type="InterPro" id="IPR013830">
    <property type="entry name" value="SGNH_hydro"/>
</dbReference>
<dbReference type="EMBL" id="KN837119">
    <property type="protein sequence ID" value="KIJ44177.1"/>
    <property type="molecule type" value="Genomic_DNA"/>
</dbReference>
<dbReference type="SUPFAM" id="SSF52266">
    <property type="entry name" value="SGNH hydrolase"/>
    <property type="match status" value="1"/>
</dbReference>
<evidence type="ECO:0000313" key="2">
    <source>
        <dbReference type="EMBL" id="KIJ44177.1"/>
    </source>
</evidence>
<sequence>MSANVQDTIVLFGDSITQGGWQPNGFAQRLAYVYARKLDVINRGLSGYNSEWAIPVFKQIIAKKSEQANVPGIALFTIWFGANDACILPSRQHVPLPRFSANIAYFITALKDPESEYYSENTHIILITPPPINTYQRGADLQSRNPPVALDREFEVTKQYAEAVKEVGKRHGVPVVDIWTVFYDAVGRDEKKLAKFMDDGLHLNAEGYEVMYDSLIQTITKEFPEIHYEKLPSVFAPWAEIDLKDIENSVQANRFKI</sequence>
<dbReference type="CDD" id="cd01838">
    <property type="entry name" value="Isoamyl_acetate_hydrolase_like"/>
    <property type="match status" value="1"/>
</dbReference>
<dbReference type="InterPro" id="IPR036514">
    <property type="entry name" value="SGNH_hydro_sf"/>
</dbReference>